<comment type="caution">
    <text evidence="5">The sequence shown here is derived from an EMBL/GenBank/DDBJ whole genome shotgun (WGS) entry which is preliminary data.</text>
</comment>
<dbReference type="SUPFAM" id="SSF51735">
    <property type="entry name" value="NAD(P)-binding Rossmann-fold domains"/>
    <property type="match status" value="1"/>
</dbReference>
<feature type="domain" description="3-hydroxyacyl-CoA dehydrogenase C-terminal" evidence="3">
    <location>
        <begin position="415"/>
        <end position="498"/>
    </location>
</feature>
<dbReference type="Gene3D" id="1.10.1040.10">
    <property type="entry name" value="N-(1-d-carboxylethyl)-l-norvaline Dehydrogenase, domain 2"/>
    <property type="match status" value="2"/>
</dbReference>
<dbReference type="Proteomes" id="UP000244948">
    <property type="component" value="Unassembled WGS sequence"/>
</dbReference>
<evidence type="ECO:0000313" key="5">
    <source>
        <dbReference type="EMBL" id="PWD82759.1"/>
    </source>
</evidence>
<dbReference type="Pfam" id="PF00725">
    <property type="entry name" value="3HCDH"/>
    <property type="match status" value="2"/>
</dbReference>
<sequence>MQRRFKTVSIVGVGAMGTGIAQITAQAGYDVYLYDQDEGAGQQAKNNLKKIFDSLIERGKITRKDAVEALNKINVVETLKDAAQSDLVIEAIIENLEIKQKLFQKIEKEKRAETILASNTSSLSISAIGSALEQPQNFIGLHFFNPVPLMKVVEIIPGLQTDSELSYVLQQYVKDIGHTPVIAKDTPGFIVNHVGRAYGTESLKILGEGIASVSTIDTILREGLGFRLGPFELFDLTALDVSHPAMESIYSQFYQEPRLRPHTLTKTMLSAGMVGRKAGKGFYEYHNNQKVLEKTEKKQTMPKGVKIPAIWIGAESSDDYKKIFNLLTTIGATIDHGERPERDSLTLLTVWGQDATEASIKFNVKPENSLCIDLMTDLNQQITLMINPSTTSQTIAQYCALFNASPMVMIRDSVGFVAQRVIASIVNLACDIAQQQIASVEDIDLAVKLGLGYPQGPLAWGDKIGPSKILRILEGIYESTHDPRYRVSPWLKRRVILGLSLTNKEQDIV</sequence>
<dbReference type="NCBIfam" id="NF006124">
    <property type="entry name" value="PRK08268.1"/>
    <property type="match status" value="1"/>
</dbReference>
<accession>A0A2U2AJB7</accession>
<dbReference type="InterPro" id="IPR013328">
    <property type="entry name" value="6PGD_dom2"/>
</dbReference>
<dbReference type="EMBL" id="QEWR01000004">
    <property type="protein sequence ID" value="PWD82759.1"/>
    <property type="molecule type" value="Genomic_DNA"/>
</dbReference>
<dbReference type="FunFam" id="3.40.50.720:FF:000009">
    <property type="entry name" value="Fatty oxidation complex, alpha subunit"/>
    <property type="match status" value="1"/>
</dbReference>
<feature type="domain" description="3-hydroxyacyl-CoA dehydrogenase NAD binding" evidence="4">
    <location>
        <begin position="7"/>
        <end position="186"/>
    </location>
</feature>
<dbReference type="Gene3D" id="3.40.50.720">
    <property type="entry name" value="NAD(P)-binding Rossmann-like Domain"/>
    <property type="match status" value="1"/>
</dbReference>
<keyword evidence="6" id="KW-1185">Reference proteome</keyword>
<dbReference type="GO" id="GO:0008691">
    <property type="term" value="F:3-hydroxybutyryl-CoA dehydrogenase activity"/>
    <property type="evidence" value="ECO:0007669"/>
    <property type="project" value="TreeGrafter"/>
</dbReference>
<dbReference type="InterPro" id="IPR006176">
    <property type="entry name" value="3-OHacyl-CoA_DH_NAD-bd"/>
</dbReference>
<dbReference type="GO" id="GO:0006635">
    <property type="term" value="P:fatty acid beta-oxidation"/>
    <property type="evidence" value="ECO:0007669"/>
    <property type="project" value="TreeGrafter"/>
</dbReference>
<dbReference type="AlphaFoldDB" id="A0A2U2AJB7"/>
<dbReference type="Pfam" id="PF02737">
    <property type="entry name" value="3HCDH_N"/>
    <property type="match status" value="1"/>
</dbReference>
<dbReference type="InterPro" id="IPR006108">
    <property type="entry name" value="3HC_DH_C"/>
</dbReference>
<dbReference type="InterPro" id="IPR008927">
    <property type="entry name" value="6-PGluconate_DH-like_C_sf"/>
</dbReference>
<proteinExistence type="predicted"/>
<keyword evidence="1" id="KW-0560">Oxidoreductase</keyword>
<evidence type="ECO:0000259" key="3">
    <source>
        <dbReference type="Pfam" id="PF00725"/>
    </source>
</evidence>
<evidence type="ECO:0000256" key="2">
    <source>
        <dbReference type="ARBA" id="ARBA00023027"/>
    </source>
</evidence>
<evidence type="ECO:0000259" key="4">
    <source>
        <dbReference type="Pfam" id="PF02737"/>
    </source>
</evidence>
<dbReference type="InterPro" id="IPR036291">
    <property type="entry name" value="NAD(P)-bd_dom_sf"/>
</dbReference>
<protein>
    <submittedName>
        <fullName evidence="5">3-hydroxyacyl-CoA dehydrogenase</fullName>
    </submittedName>
</protein>
<evidence type="ECO:0000256" key="1">
    <source>
        <dbReference type="ARBA" id="ARBA00023002"/>
    </source>
</evidence>
<reference evidence="5 6" key="1">
    <citation type="journal article" date="2018" name="Genome Announc.">
        <title>Ignatzschineria cameli sp. nov., isolated from necrotic foot tissue of dromedaries (Camelus dromedarius) and associated maggots (Wohlfahrtia species) in Dubai.</title>
        <authorList>
            <person name="Tsang C.C."/>
            <person name="Tang J.Y."/>
            <person name="Fong J.Y."/>
            <person name="Kinne J."/>
            <person name="Lee H.H."/>
            <person name="Joseph M."/>
            <person name="Jose S."/>
            <person name="Schuster R.K."/>
            <person name="Tang Y."/>
            <person name="Sivakumar S."/>
            <person name="Chen J.H."/>
            <person name="Teng J.L."/>
            <person name="Lau S.K."/>
            <person name="Wernery U."/>
            <person name="Woo P.C."/>
        </authorList>
    </citation>
    <scope>NUCLEOTIDE SEQUENCE [LARGE SCALE GENOMIC DNA]</scope>
    <source>
        <strain evidence="5 6">KCTC 22643</strain>
    </source>
</reference>
<name>A0A2U2AJB7_9GAMM</name>
<feature type="domain" description="3-hydroxyacyl-CoA dehydrogenase C-terminal" evidence="3">
    <location>
        <begin position="188"/>
        <end position="285"/>
    </location>
</feature>
<gene>
    <name evidence="5" type="ORF">DC082_08370</name>
</gene>
<keyword evidence="2" id="KW-0520">NAD</keyword>
<dbReference type="SUPFAM" id="SSF48179">
    <property type="entry name" value="6-phosphogluconate dehydrogenase C-terminal domain-like"/>
    <property type="match status" value="2"/>
</dbReference>
<dbReference type="PANTHER" id="PTHR48075">
    <property type="entry name" value="3-HYDROXYACYL-COA DEHYDROGENASE FAMILY PROTEIN"/>
    <property type="match status" value="1"/>
</dbReference>
<organism evidence="5 6">
    <name type="scientific">Ignatzschineria indica</name>
    <dbReference type="NCBI Taxonomy" id="472583"/>
    <lineage>
        <taxon>Bacteria</taxon>
        <taxon>Pseudomonadati</taxon>
        <taxon>Pseudomonadota</taxon>
        <taxon>Gammaproteobacteria</taxon>
        <taxon>Cardiobacteriales</taxon>
        <taxon>Ignatzschineriaceae</taxon>
        <taxon>Ignatzschineria</taxon>
    </lineage>
</organism>
<dbReference type="PANTHER" id="PTHR48075:SF5">
    <property type="entry name" value="3-HYDROXYBUTYRYL-COA DEHYDROGENASE"/>
    <property type="match status" value="1"/>
</dbReference>
<evidence type="ECO:0000313" key="6">
    <source>
        <dbReference type="Proteomes" id="UP000244948"/>
    </source>
</evidence>
<dbReference type="GO" id="GO:0070403">
    <property type="term" value="F:NAD+ binding"/>
    <property type="evidence" value="ECO:0007669"/>
    <property type="project" value="InterPro"/>
</dbReference>